<dbReference type="Gene3D" id="3.30.1180.10">
    <property type="match status" value="1"/>
</dbReference>
<organism evidence="2 3">
    <name type="scientific">Thermoactinomyces intermedius</name>
    <dbReference type="NCBI Taxonomy" id="2024"/>
    <lineage>
        <taxon>Bacteria</taxon>
        <taxon>Bacillati</taxon>
        <taxon>Bacillota</taxon>
        <taxon>Bacilli</taxon>
        <taxon>Bacillales</taxon>
        <taxon>Thermoactinomycetaceae</taxon>
        <taxon>Thermoactinomyces</taxon>
    </lineage>
</organism>
<dbReference type="Pfam" id="PF02645">
    <property type="entry name" value="DegV"/>
    <property type="match status" value="1"/>
</dbReference>
<dbReference type="PANTHER" id="PTHR33434:SF2">
    <property type="entry name" value="FATTY ACID-BINDING PROTEIN TM_1468"/>
    <property type="match status" value="1"/>
</dbReference>
<protein>
    <submittedName>
        <fullName evidence="2">DegV family protein</fullName>
    </submittedName>
</protein>
<proteinExistence type="predicted"/>
<evidence type="ECO:0000256" key="1">
    <source>
        <dbReference type="ARBA" id="ARBA00023121"/>
    </source>
</evidence>
<dbReference type="Gene3D" id="3.40.50.10170">
    <property type="match status" value="1"/>
</dbReference>
<dbReference type="EMBL" id="JAECVW010000003">
    <property type="protein sequence ID" value="MBH8595235.1"/>
    <property type="molecule type" value="Genomic_DNA"/>
</dbReference>
<dbReference type="NCBIfam" id="TIGR00762">
    <property type="entry name" value="DegV"/>
    <property type="match status" value="1"/>
</dbReference>
<dbReference type="InterPro" id="IPR043168">
    <property type="entry name" value="DegV_C"/>
</dbReference>
<dbReference type="AlphaFoldDB" id="A0A8I1A984"/>
<accession>A0A8I1A984</accession>
<dbReference type="Proteomes" id="UP000633619">
    <property type="component" value="Unassembled WGS sequence"/>
</dbReference>
<name>A0A8I1A984_THEIN</name>
<evidence type="ECO:0000313" key="3">
    <source>
        <dbReference type="Proteomes" id="UP000633619"/>
    </source>
</evidence>
<dbReference type="InterPro" id="IPR003797">
    <property type="entry name" value="DegV"/>
</dbReference>
<comment type="caution">
    <text evidence="2">The sequence shown here is derived from an EMBL/GenBank/DDBJ whole genome shotgun (WGS) entry which is preliminary data.</text>
</comment>
<dbReference type="SUPFAM" id="SSF82549">
    <property type="entry name" value="DAK1/DegV-like"/>
    <property type="match status" value="1"/>
</dbReference>
<gene>
    <name evidence="2" type="ORF">I8U20_07815</name>
</gene>
<keyword evidence="3" id="KW-1185">Reference proteome</keyword>
<dbReference type="PROSITE" id="PS51482">
    <property type="entry name" value="DEGV"/>
    <property type="match status" value="1"/>
</dbReference>
<sequence>MIKITADSTCDLSPEILNAMDITLVPLNVLIDDKSYRDGVDITPAEIFRYVGEEGKTCKTAAVNTYEYEKVFAELSPKYEAVIHFSLSAEFSSTYQNAVLAAENFSNVHVIDTRNLSTGSGHLVYDAALMAKGGLKAEEICEKIKETIPKVDASFVIDRLDYLRKGGRCSGVEALGAALLRIKPSIEVINGRMEVGKKYRGNFDRCLERYVKDKLSGKQEDIDRSRIFITHSRCSEETVAKVKEAVRRYADFDEIIVTEAGCTISSHCGPNTLGILFKRKSKK</sequence>
<dbReference type="InterPro" id="IPR050270">
    <property type="entry name" value="DegV_domain_contain"/>
</dbReference>
<dbReference type="PANTHER" id="PTHR33434">
    <property type="entry name" value="DEGV DOMAIN-CONTAINING PROTEIN DR_1986-RELATED"/>
    <property type="match status" value="1"/>
</dbReference>
<dbReference type="GO" id="GO:0008289">
    <property type="term" value="F:lipid binding"/>
    <property type="evidence" value="ECO:0007669"/>
    <property type="project" value="UniProtKB-KW"/>
</dbReference>
<keyword evidence="1" id="KW-0446">Lipid-binding</keyword>
<dbReference type="RefSeq" id="WP_181731527.1">
    <property type="nucleotide sequence ID" value="NZ_JACEIR010000002.1"/>
</dbReference>
<evidence type="ECO:0000313" key="2">
    <source>
        <dbReference type="EMBL" id="MBH8595235.1"/>
    </source>
</evidence>
<reference evidence="2 3" key="1">
    <citation type="submission" date="2020-12" db="EMBL/GenBank/DDBJ databases">
        <title>WGS of Thermoactinomyces spp.</title>
        <authorList>
            <person name="Cheng K."/>
        </authorList>
    </citation>
    <scope>NUCLEOTIDE SEQUENCE [LARGE SCALE GENOMIC DNA]</scope>
    <source>
        <strain evidence="3">CICC 10671\DSM 43846</strain>
    </source>
</reference>